<dbReference type="OrthoDB" id="2159384at2759"/>
<dbReference type="InParanoid" id="A0A2J6TGT5"/>
<protein>
    <submittedName>
        <fullName evidence="7">EXS-domain-containing protein</fullName>
    </submittedName>
</protein>
<keyword evidence="2 5" id="KW-0812">Transmembrane</keyword>
<dbReference type="PROSITE" id="PS51380">
    <property type="entry name" value="EXS"/>
    <property type="match status" value="1"/>
</dbReference>
<feature type="domain" description="EXS" evidence="6">
    <location>
        <begin position="192"/>
        <end position="430"/>
    </location>
</feature>
<evidence type="ECO:0000256" key="3">
    <source>
        <dbReference type="ARBA" id="ARBA00022989"/>
    </source>
</evidence>
<sequence length="436" mass="48808">MDGDPSVEPELDSFSLTLPLPYRAALVIVLGVWAWGANLHYLSLVKIDVPSLLHYPSRASPRTDLPHHLSTYRLATLLTIPLTLSLLLFWLLSRRDPALVIHYDYLPIAYLVLLLSLFLLPLRRFSSSGRTRFLTTLRRISIGSLAPSNAGKFGDILLADVLTSYAKIIADLFVSLCMFFSGSDGSATARPDRGCGGQYLVPIIIAIPSLIRLRQCLIEYVRVRNHNIKNGGMSAQTGWGGQHLANALKYASAFPVIILSALQRNLSLDHEDIGVTETTLYRLWLAAVFINSMYSFYWDVAKDWDLRLFTSVHQTLTGTSPTLHPHAHPPATPFGLRERLVFPRPAIYYSAIALDLLLRFTWSLKLSPHLDHFADFESGIFVMEALEVGRRWMWIFLRVETEWVRGLGMGANRGEGLLGQEEVLLGDYSGGNSDED</sequence>
<evidence type="ECO:0000256" key="4">
    <source>
        <dbReference type="ARBA" id="ARBA00023136"/>
    </source>
</evidence>
<evidence type="ECO:0000259" key="6">
    <source>
        <dbReference type="PROSITE" id="PS51380"/>
    </source>
</evidence>
<dbReference type="FunCoup" id="A0A2J6TGT5">
    <property type="interactions" value="73"/>
</dbReference>
<dbReference type="Pfam" id="PF03124">
    <property type="entry name" value="EXS"/>
    <property type="match status" value="1"/>
</dbReference>
<evidence type="ECO:0000256" key="1">
    <source>
        <dbReference type="ARBA" id="ARBA00004141"/>
    </source>
</evidence>
<evidence type="ECO:0000256" key="2">
    <source>
        <dbReference type="ARBA" id="ARBA00022692"/>
    </source>
</evidence>
<feature type="transmembrane region" description="Helical" evidence="5">
    <location>
        <begin position="72"/>
        <end position="93"/>
    </location>
</feature>
<accession>A0A2J6TGT5</accession>
<name>A0A2J6TGT5_9HELO</name>
<comment type="subcellular location">
    <subcellularLocation>
        <location evidence="1">Membrane</location>
        <topology evidence="1">Multi-pass membrane protein</topology>
    </subcellularLocation>
</comment>
<dbReference type="GO" id="GO:0016020">
    <property type="term" value="C:membrane"/>
    <property type="evidence" value="ECO:0007669"/>
    <property type="project" value="UniProtKB-SubCell"/>
</dbReference>
<dbReference type="RefSeq" id="XP_024739108.1">
    <property type="nucleotide sequence ID" value="XM_024877905.1"/>
</dbReference>
<proteinExistence type="predicted"/>
<dbReference type="EMBL" id="KZ613783">
    <property type="protein sequence ID" value="PMD62204.1"/>
    <property type="molecule type" value="Genomic_DNA"/>
</dbReference>
<dbReference type="Proteomes" id="UP000235371">
    <property type="component" value="Unassembled WGS sequence"/>
</dbReference>
<dbReference type="AlphaFoldDB" id="A0A2J6TGT5"/>
<keyword evidence="4 5" id="KW-0472">Membrane</keyword>
<dbReference type="GeneID" id="36585982"/>
<dbReference type="STRING" id="1095630.A0A2J6TGT5"/>
<organism evidence="7 8">
    <name type="scientific">Hyaloscypha bicolor E</name>
    <dbReference type="NCBI Taxonomy" id="1095630"/>
    <lineage>
        <taxon>Eukaryota</taxon>
        <taxon>Fungi</taxon>
        <taxon>Dikarya</taxon>
        <taxon>Ascomycota</taxon>
        <taxon>Pezizomycotina</taxon>
        <taxon>Leotiomycetes</taxon>
        <taxon>Helotiales</taxon>
        <taxon>Hyaloscyphaceae</taxon>
        <taxon>Hyaloscypha</taxon>
        <taxon>Hyaloscypha bicolor</taxon>
    </lineage>
</organism>
<evidence type="ECO:0000313" key="8">
    <source>
        <dbReference type="Proteomes" id="UP000235371"/>
    </source>
</evidence>
<keyword evidence="3 5" id="KW-1133">Transmembrane helix</keyword>
<dbReference type="PANTHER" id="PTHR10783:SF46">
    <property type="entry name" value="PROTEIN ERD1 HOMOLOG 2"/>
    <property type="match status" value="1"/>
</dbReference>
<feature type="transmembrane region" description="Helical" evidence="5">
    <location>
        <begin position="20"/>
        <end position="42"/>
    </location>
</feature>
<evidence type="ECO:0000256" key="5">
    <source>
        <dbReference type="SAM" id="Phobius"/>
    </source>
</evidence>
<dbReference type="InterPro" id="IPR004342">
    <property type="entry name" value="EXS_C"/>
</dbReference>
<reference evidence="7 8" key="1">
    <citation type="submission" date="2016-04" db="EMBL/GenBank/DDBJ databases">
        <title>A degradative enzymes factory behind the ericoid mycorrhizal symbiosis.</title>
        <authorList>
            <consortium name="DOE Joint Genome Institute"/>
            <person name="Martino E."/>
            <person name="Morin E."/>
            <person name="Grelet G."/>
            <person name="Kuo A."/>
            <person name="Kohler A."/>
            <person name="Daghino S."/>
            <person name="Barry K."/>
            <person name="Choi C."/>
            <person name="Cichocki N."/>
            <person name="Clum A."/>
            <person name="Copeland A."/>
            <person name="Hainaut M."/>
            <person name="Haridas S."/>
            <person name="Labutti K."/>
            <person name="Lindquist E."/>
            <person name="Lipzen A."/>
            <person name="Khouja H.-R."/>
            <person name="Murat C."/>
            <person name="Ohm R."/>
            <person name="Olson A."/>
            <person name="Spatafora J."/>
            <person name="Veneault-Fourrey C."/>
            <person name="Henrissat B."/>
            <person name="Grigoriev I."/>
            <person name="Martin F."/>
            <person name="Perotto S."/>
        </authorList>
    </citation>
    <scope>NUCLEOTIDE SEQUENCE [LARGE SCALE GENOMIC DNA]</scope>
    <source>
        <strain evidence="7 8">E</strain>
    </source>
</reference>
<feature type="transmembrane region" description="Helical" evidence="5">
    <location>
        <begin position="105"/>
        <end position="122"/>
    </location>
</feature>
<dbReference type="PANTHER" id="PTHR10783">
    <property type="entry name" value="XENOTROPIC AND POLYTROPIC RETROVIRUS RECEPTOR 1-RELATED"/>
    <property type="match status" value="1"/>
</dbReference>
<dbReference type="GO" id="GO:0005737">
    <property type="term" value="C:cytoplasm"/>
    <property type="evidence" value="ECO:0007669"/>
    <property type="project" value="TreeGrafter"/>
</dbReference>
<gene>
    <name evidence="7" type="ORF">K444DRAFT_585256</name>
</gene>
<keyword evidence="8" id="KW-1185">Reference proteome</keyword>
<evidence type="ECO:0000313" key="7">
    <source>
        <dbReference type="EMBL" id="PMD62204.1"/>
    </source>
</evidence>